<evidence type="ECO:0000256" key="5">
    <source>
        <dbReference type="ARBA" id="ARBA00049117"/>
    </source>
</evidence>
<protein>
    <recommendedName>
        <fullName evidence="8">CobW C-terminal domain-containing protein</fullName>
    </recommendedName>
</protein>
<dbReference type="PANTHER" id="PTHR43603">
    <property type="entry name" value="COBW DOMAIN-CONTAINING PROTEIN DDB_G0274527"/>
    <property type="match status" value="1"/>
</dbReference>
<feature type="domain" description="CobW C-terminal" evidence="8">
    <location>
        <begin position="429"/>
        <end position="551"/>
    </location>
</feature>
<evidence type="ECO:0000259" key="8">
    <source>
        <dbReference type="SMART" id="SM00833"/>
    </source>
</evidence>
<evidence type="ECO:0000256" key="3">
    <source>
        <dbReference type="ARBA" id="ARBA00023186"/>
    </source>
</evidence>
<evidence type="ECO:0000313" key="10">
    <source>
        <dbReference type="Proteomes" id="UP001165065"/>
    </source>
</evidence>
<dbReference type="Proteomes" id="UP001165065">
    <property type="component" value="Unassembled WGS sequence"/>
</dbReference>
<feature type="region of interest" description="Disordered" evidence="6">
    <location>
        <begin position="358"/>
        <end position="401"/>
    </location>
</feature>
<dbReference type="OrthoDB" id="272672at2759"/>
<keyword evidence="2" id="KW-0378">Hydrolase</keyword>
<feature type="chain" id="PRO_5040815180" description="CobW C-terminal domain-containing protein" evidence="7">
    <location>
        <begin position="16"/>
        <end position="600"/>
    </location>
</feature>
<keyword evidence="3" id="KW-0143">Chaperone</keyword>
<accession>A0A9W7L534</accession>
<dbReference type="SUPFAM" id="SSF52540">
    <property type="entry name" value="P-loop containing nucleoside triphosphate hydrolases"/>
    <property type="match status" value="1"/>
</dbReference>
<dbReference type="InterPro" id="IPR027417">
    <property type="entry name" value="P-loop_NTPase"/>
</dbReference>
<dbReference type="EMBL" id="BRYA01000804">
    <property type="protein sequence ID" value="GMI32984.1"/>
    <property type="molecule type" value="Genomic_DNA"/>
</dbReference>
<evidence type="ECO:0000256" key="4">
    <source>
        <dbReference type="ARBA" id="ARBA00034320"/>
    </source>
</evidence>
<evidence type="ECO:0000256" key="1">
    <source>
        <dbReference type="ARBA" id="ARBA00022741"/>
    </source>
</evidence>
<reference evidence="10" key="1">
    <citation type="journal article" date="2023" name="Commun. Biol.">
        <title>Genome analysis of Parmales, the sister group of diatoms, reveals the evolutionary specialization of diatoms from phago-mixotrophs to photoautotrophs.</title>
        <authorList>
            <person name="Ban H."/>
            <person name="Sato S."/>
            <person name="Yoshikawa S."/>
            <person name="Yamada K."/>
            <person name="Nakamura Y."/>
            <person name="Ichinomiya M."/>
            <person name="Sato N."/>
            <person name="Blanc-Mathieu R."/>
            <person name="Endo H."/>
            <person name="Kuwata A."/>
            <person name="Ogata H."/>
        </authorList>
    </citation>
    <scope>NUCLEOTIDE SEQUENCE [LARGE SCALE GENOMIC DNA]</scope>
</reference>
<evidence type="ECO:0000256" key="7">
    <source>
        <dbReference type="SAM" id="SignalP"/>
    </source>
</evidence>
<dbReference type="GO" id="GO:0016787">
    <property type="term" value="F:hydrolase activity"/>
    <property type="evidence" value="ECO:0007669"/>
    <property type="project" value="UniProtKB-KW"/>
</dbReference>
<dbReference type="InterPro" id="IPR051927">
    <property type="entry name" value="Zn_Chap_cDPG_Synth"/>
</dbReference>
<evidence type="ECO:0000313" key="9">
    <source>
        <dbReference type="EMBL" id="GMI32984.1"/>
    </source>
</evidence>
<dbReference type="Gene3D" id="3.30.1220.10">
    <property type="entry name" value="CobW-like, C-terminal domain"/>
    <property type="match status" value="1"/>
</dbReference>
<dbReference type="InterPro" id="IPR011629">
    <property type="entry name" value="CobW-like_C"/>
</dbReference>
<dbReference type="Pfam" id="PF07683">
    <property type="entry name" value="CobW_C"/>
    <property type="match status" value="1"/>
</dbReference>
<evidence type="ECO:0000256" key="6">
    <source>
        <dbReference type="SAM" id="MobiDB-lite"/>
    </source>
</evidence>
<sequence length="600" mass="65920">MTLVLLLLFLTCIIAYPLPPNQPQKRIPVTLVSGFLGAGKSTLLTNILTNGNRKVGVVVNDMAQVNIDSKMVKQNNYGTSDHDIVELDNGCACCDASDELLTSLSRLVTLSDLRQQADDAEPFSDIVIEASGISDPTGIRRTFQDAEVYGMPLTDRVKLKNMVTVVDTTTFLDHVARPALVSEEETPDLFYRSEEERERKEEKEREWMDSLSPGLKEAIEAGRDKYFPTTATSQTSSVSQLCISQVEISDVVILNKCDLQTEENILLVERVVQSLNPRAKVLRCSRAAVDVDSLLTYIGDGEGVADCGIVDDHKDFVRAAEGEGKEGAHECEGVDCEHPSHDHSHGHEADGGDCNDPDCSDPSHSHSHSHSHEAHDGDCNDPDCSDPSHSHSHSHEVHDGDCNDPDCSDPSHSHSHSHSHSPTHAHGAIGSFVFRSRRPFHPSRLSAFVKSHLSGPSPTALLRAKGFCWMANSHTSALYFAYAGVTFEMQCLGRWWACLPRSSWPPSSSEAILSDFDPSPLVGDRRNEIVFIGPGMSDPKDELRRLIEGELANSLLNEIEMKKYEGCIREGLGEEVEETIDGEASKIFPLPSDFSINDIQ</sequence>
<comment type="similarity">
    <text evidence="4">Belongs to the SIMIBI class G3E GTPase family. ZNG1 subfamily.</text>
</comment>
<dbReference type="PANTHER" id="PTHR43603:SF1">
    <property type="entry name" value="ZINC-REGULATED GTPASE METALLOPROTEIN ACTIVATOR 1"/>
    <property type="match status" value="1"/>
</dbReference>
<dbReference type="InterPro" id="IPR036627">
    <property type="entry name" value="CobW-likC_sf"/>
</dbReference>
<name>A0A9W7L534_9STRA</name>
<feature type="compositionally biased region" description="Basic and acidic residues" evidence="6">
    <location>
        <begin position="386"/>
        <end position="401"/>
    </location>
</feature>
<feature type="signal peptide" evidence="7">
    <location>
        <begin position="1"/>
        <end position="15"/>
    </location>
</feature>
<keyword evidence="1" id="KW-0547">Nucleotide-binding</keyword>
<dbReference type="GO" id="GO:0000166">
    <property type="term" value="F:nucleotide binding"/>
    <property type="evidence" value="ECO:0007669"/>
    <property type="project" value="UniProtKB-KW"/>
</dbReference>
<comment type="caution">
    <text evidence="9">The sequence shown here is derived from an EMBL/GenBank/DDBJ whole genome shotgun (WGS) entry which is preliminary data.</text>
</comment>
<keyword evidence="10" id="KW-1185">Reference proteome</keyword>
<dbReference type="CDD" id="cd03112">
    <property type="entry name" value="CobW-like"/>
    <property type="match status" value="1"/>
</dbReference>
<dbReference type="SUPFAM" id="SSF90002">
    <property type="entry name" value="Hypothetical protein YjiA, C-terminal domain"/>
    <property type="match status" value="1"/>
</dbReference>
<comment type="catalytic activity">
    <reaction evidence="5">
        <text>GTP + H2O = GDP + phosphate + H(+)</text>
        <dbReference type="Rhea" id="RHEA:19669"/>
        <dbReference type="ChEBI" id="CHEBI:15377"/>
        <dbReference type="ChEBI" id="CHEBI:15378"/>
        <dbReference type="ChEBI" id="CHEBI:37565"/>
        <dbReference type="ChEBI" id="CHEBI:43474"/>
        <dbReference type="ChEBI" id="CHEBI:58189"/>
    </reaction>
    <physiologicalReaction direction="left-to-right" evidence="5">
        <dbReference type="Rhea" id="RHEA:19670"/>
    </physiologicalReaction>
</comment>
<dbReference type="InterPro" id="IPR003495">
    <property type="entry name" value="CobW/HypB/UreG_nucleotide-bd"/>
</dbReference>
<keyword evidence="7" id="KW-0732">Signal</keyword>
<organism evidence="9 10">
    <name type="scientific">Triparma columacea</name>
    <dbReference type="NCBI Taxonomy" id="722753"/>
    <lineage>
        <taxon>Eukaryota</taxon>
        <taxon>Sar</taxon>
        <taxon>Stramenopiles</taxon>
        <taxon>Ochrophyta</taxon>
        <taxon>Bolidophyceae</taxon>
        <taxon>Parmales</taxon>
        <taxon>Triparmaceae</taxon>
        <taxon>Triparma</taxon>
    </lineage>
</organism>
<dbReference type="Gene3D" id="3.40.50.300">
    <property type="entry name" value="P-loop containing nucleotide triphosphate hydrolases"/>
    <property type="match status" value="1"/>
</dbReference>
<evidence type="ECO:0000256" key="2">
    <source>
        <dbReference type="ARBA" id="ARBA00022801"/>
    </source>
</evidence>
<proteinExistence type="inferred from homology"/>
<dbReference type="SMART" id="SM00833">
    <property type="entry name" value="CobW_C"/>
    <property type="match status" value="1"/>
</dbReference>
<dbReference type="AlphaFoldDB" id="A0A9W7L534"/>
<dbReference type="Pfam" id="PF02492">
    <property type="entry name" value="cobW"/>
    <property type="match status" value="1"/>
</dbReference>
<gene>
    <name evidence="9" type="ORF">TrCOL_g13816</name>
</gene>